<feature type="transmembrane region" description="Helical" evidence="12">
    <location>
        <begin position="172"/>
        <end position="191"/>
    </location>
</feature>
<dbReference type="Pfam" id="PF00990">
    <property type="entry name" value="GGDEF"/>
    <property type="match status" value="1"/>
</dbReference>
<dbReference type="InterPro" id="IPR025201">
    <property type="entry name" value="KdpD_TM"/>
</dbReference>
<evidence type="ECO:0000256" key="2">
    <source>
        <dbReference type="ARBA" id="ARBA00022553"/>
    </source>
</evidence>
<dbReference type="Gene3D" id="3.30.70.270">
    <property type="match status" value="1"/>
</dbReference>
<dbReference type="SUPFAM" id="SSF55073">
    <property type="entry name" value="Nucleotide cyclase"/>
    <property type="match status" value="1"/>
</dbReference>
<dbReference type="SMART" id="SM00052">
    <property type="entry name" value="EAL"/>
    <property type="match status" value="1"/>
</dbReference>
<dbReference type="Gene3D" id="3.30.450.20">
    <property type="entry name" value="PAS domain"/>
    <property type="match status" value="1"/>
</dbReference>
<evidence type="ECO:0000256" key="10">
    <source>
        <dbReference type="ARBA" id="ARBA00023136"/>
    </source>
</evidence>
<dbReference type="Pfam" id="PF13493">
    <property type="entry name" value="DUF4118"/>
    <property type="match status" value="1"/>
</dbReference>
<dbReference type="NCBIfam" id="TIGR00229">
    <property type="entry name" value="sensory_box"/>
    <property type="match status" value="1"/>
</dbReference>
<dbReference type="InterPro" id="IPR052155">
    <property type="entry name" value="Biofilm_reg_signaling"/>
</dbReference>
<evidence type="ECO:0000256" key="12">
    <source>
        <dbReference type="SAM" id="Phobius"/>
    </source>
</evidence>
<comment type="caution">
    <text evidence="17">The sequence shown here is derived from an EMBL/GenBank/DDBJ whole genome shotgun (WGS) entry which is preliminary data.</text>
</comment>
<dbReference type="NCBIfam" id="TIGR00254">
    <property type="entry name" value="GGDEF"/>
    <property type="match status" value="1"/>
</dbReference>
<dbReference type="SMART" id="SM00267">
    <property type="entry name" value="GGDEF"/>
    <property type="match status" value="1"/>
</dbReference>
<proteinExistence type="predicted"/>
<feature type="transmembrane region" description="Helical" evidence="12">
    <location>
        <begin position="6"/>
        <end position="26"/>
    </location>
</feature>
<keyword evidence="3" id="KW-0808">Transferase</keyword>
<feature type="domain" description="EAL" evidence="15">
    <location>
        <begin position="500"/>
        <end position="754"/>
    </location>
</feature>
<evidence type="ECO:0000256" key="4">
    <source>
        <dbReference type="ARBA" id="ARBA00022692"/>
    </source>
</evidence>
<dbReference type="PROSITE" id="PS50883">
    <property type="entry name" value="EAL"/>
    <property type="match status" value="1"/>
</dbReference>
<keyword evidence="8 12" id="KW-1133">Transmembrane helix</keyword>
<dbReference type="SMART" id="SM00091">
    <property type="entry name" value="PAS"/>
    <property type="match status" value="1"/>
</dbReference>
<evidence type="ECO:0000256" key="9">
    <source>
        <dbReference type="ARBA" id="ARBA00023012"/>
    </source>
</evidence>
<dbReference type="PROSITE" id="PS50887">
    <property type="entry name" value="GGDEF"/>
    <property type="match status" value="1"/>
</dbReference>
<dbReference type="EMBL" id="WWCW01000009">
    <property type="protein sequence ID" value="MYM86511.1"/>
    <property type="molecule type" value="Genomic_DNA"/>
</dbReference>
<feature type="domain" description="GGDEF" evidence="16">
    <location>
        <begin position="359"/>
        <end position="491"/>
    </location>
</feature>
<dbReference type="GO" id="GO:0016020">
    <property type="term" value="C:membrane"/>
    <property type="evidence" value="ECO:0007669"/>
    <property type="project" value="UniProtKB-SubCell"/>
</dbReference>
<sequence>MASNHSRFIVLVTATYVVLGTAWVLLSDQLLSAHQLDVVVWLSGAKGVFFVVCSAAGYALAMRAVAAGADRRQPLFEVAARGLIPGVGRRHGWCHYPLALVLVGTMLMIRVLLVDASEPRPLLVMFMLPIMISALVGGLGPGLLATVSAAVGIKLLVLRPLHSLGFGDQHDLMQWLLLIVNGVVASMLSEFMRRALRKGESDRKLLSGIVGGTSDAVYVKDLQGRYLLVNPATVKFLGRPADQILGHTDEELFAGPAAARIRQYDQSVMRTGRTQTSEEHVKLPDGRETLFLSTKGPLLDRAGRASGIFGISRDVTERKQAEERIERLAHYDVLTGLPNRAQLDERARQAILQAQCASHKLAVMFLDLDRFKDINDSLGHSVGDALLVMLARRLRLTLRADDVVARLGGDEFIFLLHGDDAAALPRVAQKILDMVAEPFTIDQHELAVSGSIGVALYPQDGKDLEALVRCADVAMYRAKQNGRNGYSFFTSDLEDEAVRRLQIINALRHALENHELSVHYQPQFDAGDGCIIGAEALLRWQHPALGAVSPAEFIPAAEESGLMLPIGEWVLRQAVRQMKAWLDQGMQPFVMAVNLSATQFRHPDLPQLVASILQQEQLAPEYLELELTEGAAMHDPPAAIAVMDRLHERGVRMAIDDFGIAYSSLSYLKKFKIYKLKIDQSFVHDIGTDPEDRAIVAAIINMARGLGLRTIAEGVEHPAQLEYLRAQGCDEIQGFYYSRPLTAAQFEAFALERDRCVA</sequence>
<dbReference type="PANTHER" id="PTHR44757">
    <property type="entry name" value="DIGUANYLATE CYCLASE DGCP"/>
    <property type="match status" value="1"/>
</dbReference>
<dbReference type="CDD" id="cd00130">
    <property type="entry name" value="PAS"/>
    <property type="match status" value="1"/>
</dbReference>
<feature type="domain" description="PAS" evidence="13">
    <location>
        <begin position="202"/>
        <end position="272"/>
    </location>
</feature>
<dbReference type="CDD" id="cd01948">
    <property type="entry name" value="EAL"/>
    <property type="match status" value="1"/>
</dbReference>
<dbReference type="SUPFAM" id="SSF55785">
    <property type="entry name" value="PYP-like sensor domain (PAS domain)"/>
    <property type="match status" value="1"/>
</dbReference>
<dbReference type="GO" id="GO:0000160">
    <property type="term" value="P:phosphorelay signal transduction system"/>
    <property type="evidence" value="ECO:0007669"/>
    <property type="project" value="UniProtKB-KW"/>
</dbReference>
<evidence type="ECO:0000313" key="17">
    <source>
        <dbReference type="EMBL" id="MYM86511.1"/>
    </source>
</evidence>
<evidence type="ECO:0000259" key="13">
    <source>
        <dbReference type="PROSITE" id="PS50112"/>
    </source>
</evidence>
<comment type="subcellular location">
    <subcellularLocation>
        <location evidence="1">Membrane</location>
        <topology evidence="1">Multi-pass membrane protein</topology>
    </subcellularLocation>
</comment>
<dbReference type="GO" id="GO:0071111">
    <property type="term" value="F:cyclic-guanylate-specific phosphodiesterase activity"/>
    <property type="evidence" value="ECO:0007669"/>
    <property type="project" value="UniProtKB-EC"/>
</dbReference>
<dbReference type="InterPro" id="IPR000700">
    <property type="entry name" value="PAS-assoc_C"/>
</dbReference>
<evidence type="ECO:0000256" key="11">
    <source>
        <dbReference type="ARBA" id="ARBA00051114"/>
    </source>
</evidence>
<comment type="catalytic activity">
    <reaction evidence="11">
        <text>3',3'-c-di-GMP + H2O = 5'-phosphoguanylyl(3'-&gt;5')guanosine + H(+)</text>
        <dbReference type="Rhea" id="RHEA:24902"/>
        <dbReference type="ChEBI" id="CHEBI:15377"/>
        <dbReference type="ChEBI" id="CHEBI:15378"/>
        <dbReference type="ChEBI" id="CHEBI:58754"/>
        <dbReference type="ChEBI" id="CHEBI:58805"/>
        <dbReference type="EC" id="3.1.4.52"/>
    </reaction>
    <physiologicalReaction direction="left-to-right" evidence="11">
        <dbReference type="Rhea" id="RHEA:24903"/>
    </physiologicalReaction>
</comment>
<evidence type="ECO:0000259" key="15">
    <source>
        <dbReference type="PROSITE" id="PS50883"/>
    </source>
</evidence>
<dbReference type="InterPro" id="IPR035919">
    <property type="entry name" value="EAL_sf"/>
</dbReference>
<protein>
    <submittedName>
        <fullName evidence="17">EAL domain-containing protein</fullName>
    </submittedName>
</protein>
<keyword evidence="6" id="KW-0418">Kinase</keyword>
<dbReference type="InterPro" id="IPR000160">
    <property type="entry name" value="GGDEF_dom"/>
</dbReference>
<evidence type="ECO:0000256" key="8">
    <source>
        <dbReference type="ARBA" id="ARBA00022989"/>
    </source>
</evidence>
<dbReference type="InterPro" id="IPR000014">
    <property type="entry name" value="PAS"/>
</dbReference>
<evidence type="ECO:0000256" key="7">
    <source>
        <dbReference type="ARBA" id="ARBA00022840"/>
    </source>
</evidence>
<reference evidence="17 18" key="1">
    <citation type="submission" date="2020-01" db="EMBL/GenBank/DDBJ databases">
        <title>Novel species isolated from a subtropical stream in China.</title>
        <authorList>
            <person name="Lu H."/>
        </authorList>
    </citation>
    <scope>NUCLEOTIDE SEQUENCE [LARGE SCALE GENOMIC DNA]</scope>
    <source>
        <strain evidence="17 18">FT82W</strain>
    </source>
</reference>
<keyword evidence="9" id="KW-0902">Two-component regulatory system</keyword>
<feature type="domain" description="PAC" evidence="14">
    <location>
        <begin position="275"/>
        <end position="327"/>
    </location>
</feature>
<dbReference type="Gene3D" id="1.20.120.620">
    <property type="entry name" value="Backbone structure of the membrane domain of e. Coli histidine kinase receptor kdpd"/>
    <property type="match status" value="1"/>
</dbReference>
<evidence type="ECO:0000256" key="3">
    <source>
        <dbReference type="ARBA" id="ARBA00022679"/>
    </source>
</evidence>
<evidence type="ECO:0000256" key="5">
    <source>
        <dbReference type="ARBA" id="ARBA00022741"/>
    </source>
</evidence>
<dbReference type="Gene3D" id="3.20.20.450">
    <property type="entry name" value="EAL domain"/>
    <property type="match status" value="1"/>
</dbReference>
<dbReference type="InterPro" id="IPR013656">
    <property type="entry name" value="PAS_4"/>
</dbReference>
<evidence type="ECO:0000259" key="14">
    <source>
        <dbReference type="PROSITE" id="PS50113"/>
    </source>
</evidence>
<dbReference type="PROSITE" id="PS50112">
    <property type="entry name" value="PAS"/>
    <property type="match status" value="1"/>
</dbReference>
<dbReference type="CDD" id="cd01949">
    <property type="entry name" value="GGDEF"/>
    <property type="match status" value="1"/>
</dbReference>
<dbReference type="PANTHER" id="PTHR44757:SF2">
    <property type="entry name" value="BIOFILM ARCHITECTURE MAINTENANCE PROTEIN MBAA"/>
    <property type="match status" value="1"/>
</dbReference>
<accession>A0A845FY60</accession>
<keyword evidence="4 12" id="KW-0812">Transmembrane</keyword>
<dbReference type="AlphaFoldDB" id="A0A845FY60"/>
<dbReference type="InterPro" id="IPR035965">
    <property type="entry name" value="PAS-like_dom_sf"/>
</dbReference>
<dbReference type="GO" id="GO:0016301">
    <property type="term" value="F:kinase activity"/>
    <property type="evidence" value="ECO:0007669"/>
    <property type="project" value="UniProtKB-KW"/>
</dbReference>
<feature type="transmembrane region" description="Helical" evidence="12">
    <location>
        <begin position="95"/>
        <end position="114"/>
    </location>
</feature>
<dbReference type="FunFam" id="3.30.70.270:FF:000001">
    <property type="entry name" value="Diguanylate cyclase domain protein"/>
    <property type="match status" value="1"/>
</dbReference>
<dbReference type="InterPro" id="IPR001633">
    <property type="entry name" value="EAL_dom"/>
</dbReference>
<keyword evidence="7" id="KW-0067">ATP-binding</keyword>
<feature type="transmembrane region" description="Helical" evidence="12">
    <location>
        <begin position="38"/>
        <end position="61"/>
    </location>
</feature>
<keyword evidence="2" id="KW-0597">Phosphoprotein</keyword>
<dbReference type="PROSITE" id="PS50113">
    <property type="entry name" value="PAC"/>
    <property type="match status" value="1"/>
</dbReference>
<dbReference type="GO" id="GO:0005524">
    <property type="term" value="F:ATP binding"/>
    <property type="evidence" value="ECO:0007669"/>
    <property type="project" value="UniProtKB-KW"/>
</dbReference>
<feature type="transmembrane region" description="Helical" evidence="12">
    <location>
        <begin position="126"/>
        <end position="152"/>
    </location>
</feature>
<dbReference type="Pfam" id="PF08448">
    <property type="entry name" value="PAS_4"/>
    <property type="match status" value="1"/>
</dbReference>
<evidence type="ECO:0000256" key="6">
    <source>
        <dbReference type="ARBA" id="ARBA00022777"/>
    </source>
</evidence>
<keyword evidence="10 12" id="KW-0472">Membrane</keyword>
<evidence type="ECO:0000259" key="16">
    <source>
        <dbReference type="PROSITE" id="PS50887"/>
    </source>
</evidence>
<dbReference type="Proteomes" id="UP000470302">
    <property type="component" value="Unassembled WGS sequence"/>
</dbReference>
<dbReference type="Pfam" id="PF00563">
    <property type="entry name" value="EAL"/>
    <property type="match status" value="1"/>
</dbReference>
<dbReference type="GO" id="GO:0071732">
    <property type="term" value="P:cellular response to nitric oxide"/>
    <property type="evidence" value="ECO:0007669"/>
    <property type="project" value="UniProtKB-ARBA"/>
</dbReference>
<dbReference type="SUPFAM" id="SSF141868">
    <property type="entry name" value="EAL domain-like"/>
    <property type="match status" value="1"/>
</dbReference>
<dbReference type="InterPro" id="IPR038318">
    <property type="entry name" value="KdpD_sf"/>
</dbReference>
<organism evidence="17 18">
    <name type="scientific">Duganella vulcania</name>
    <dbReference type="NCBI Taxonomy" id="2692166"/>
    <lineage>
        <taxon>Bacteria</taxon>
        <taxon>Pseudomonadati</taxon>
        <taxon>Pseudomonadota</taxon>
        <taxon>Betaproteobacteria</taxon>
        <taxon>Burkholderiales</taxon>
        <taxon>Oxalobacteraceae</taxon>
        <taxon>Telluria group</taxon>
        <taxon>Duganella</taxon>
    </lineage>
</organism>
<evidence type="ECO:0000256" key="1">
    <source>
        <dbReference type="ARBA" id="ARBA00004141"/>
    </source>
</evidence>
<dbReference type="InterPro" id="IPR043128">
    <property type="entry name" value="Rev_trsase/Diguanyl_cyclase"/>
</dbReference>
<dbReference type="FunFam" id="3.20.20.450:FF:000001">
    <property type="entry name" value="Cyclic di-GMP phosphodiesterase yahA"/>
    <property type="match status" value="1"/>
</dbReference>
<keyword evidence="5" id="KW-0547">Nucleotide-binding</keyword>
<name>A0A845FY60_9BURK</name>
<dbReference type="InterPro" id="IPR029787">
    <property type="entry name" value="Nucleotide_cyclase"/>
</dbReference>
<evidence type="ECO:0000313" key="18">
    <source>
        <dbReference type="Proteomes" id="UP000470302"/>
    </source>
</evidence>
<dbReference type="RefSeq" id="WP_161095758.1">
    <property type="nucleotide sequence ID" value="NZ_WWCW01000009.1"/>
</dbReference>
<gene>
    <name evidence="17" type="ORF">GTP91_04870</name>
</gene>